<comment type="caution">
    <text evidence="1">The sequence shown here is derived from an EMBL/GenBank/DDBJ whole genome shotgun (WGS) entry which is preliminary data.</text>
</comment>
<dbReference type="EMBL" id="BSDZ01000080">
    <property type="protein sequence ID" value="GLI69257.1"/>
    <property type="molecule type" value="Genomic_DNA"/>
</dbReference>
<dbReference type="Proteomes" id="UP001165090">
    <property type="component" value="Unassembled WGS sequence"/>
</dbReference>
<evidence type="ECO:0000313" key="1">
    <source>
        <dbReference type="EMBL" id="GLI69257.1"/>
    </source>
</evidence>
<sequence>MAPIEADPRGLWNLGIHPSLDPVLSPLIPLQLLGPADAAAMEALKPPMEPANPPCARTLHVWKEAQGIGYAADAACADRVLLQTNVCESGYMMSVRYFWRPMATPHWKGSASTQRPLWP</sequence>
<evidence type="ECO:0000313" key="2">
    <source>
        <dbReference type="Proteomes" id="UP001165090"/>
    </source>
</evidence>
<accession>A0ABQ5SH20</accession>
<keyword evidence="2" id="KW-1185">Reference proteome</keyword>
<organism evidence="1 2">
    <name type="scientific">Volvox africanus</name>
    <dbReference type="NCBI Taxonomy" id="51714"/>
    <lineage>
        <taxon>Eukaryota</taxon>
        <taxon>Viridiplantae</taxon>
        <taxon>Chlorophyta</taxon>
        <taxon>core chlorophytes</taxon>
        <taxon>Chlorophyceae</taxon>
        <taxon>CS clade</taxon>
        <taxon>Chlamydomonadales</taxon>
        <taxon>Volvocaceae</taxon>
        <taxon>Volvox</taxon>
    </lineage>
</organism>
<reference evidence="1 2" key="1">
    <citation type="journal article" date="2023" name="IScience">
        <title>Expanded male sex-determining region conserved during the evolution of homothallism in the green alga Volvox.</title>
        <authorList>
            <person name="Yamamoto K."/>
            <person name="Matsuzaki R."/>
            <person name="Mahakham W."/>
            <person name="Heman W."/>
            <person name="Sekimoto H."/>
            <person name="Kawachi M."/>
            <person name="Minakuchi Y."/>
            <person name="Toyoda A."/>
            <person name="Nozaki H."/>
        </authorList>
    </citation>
    <scope>NUCLEOTIDE SEQUENCE [LARGE SCALE GENOMIC DNA]</scope>
    <source>
        <strain evidence="1 2">NIES-4468</strain>
    </source>
</reference>
<gene>
    <name evidence="1" type="ORF">VaNZ11_013838</name>
</gene>
<name>A0ABQ5SH20_9CHLO</name>
<protein>
    <submittedName>
        <fullName evidence="1">Uncharacterized protein</fullName>
    </submittedName>
</protein>
<proteinExistence type="predicted"/>